<sequence>MKRIGPSSGIIVVQHQGISVDRHFLISSTASSRELDRSLFSKMGITSDLTFWSIFFWF</sequence>
<gene>
    <name evidence="1" type="ORF">BOLC5T31943H</name>
</gene>
<organism evidence="1">
    <name type="scientific">Brassica oleracea</name>
    <name type="common">Wild cabbage</name>
    <dbReference type="NCBI Taxonomy" id="3712"/>
    <lineage>
        <taxon>Eukaryota</taxon>
        <taxon>Viridiplantae</taxon>
        <taxon>Streptophyta</taxon>
        <taxon>Embryophyta</taxon>
        <taxon>Tracheophyta</taxon>
        <taxon>Spermatophyta</taxon>
        <taxon>Magnoliopsida</taxon>
        <taxon>eudicotyledons</taxon>
        <taxon>Gunneridae</taxon>
        <taxon>Pentapetalae</taxon>
        <taxon>rosids</taxon>
        <taxon>malvids</taxon>
        <taxon>Brassicales</taxon>
        <taxon>Brassicaceae</taxon>
        <taxon>Brassiceae</taxon>
        <taxon>Brassica</taxon>
    </lineage>
</organism>
<proteinExistence type="predicted"/>
<reference evidence="1" key="1">
    <citation type="submission" date="2018-11" db="EMBL/GenBank/DDBJ databases">
        <authorList>
            <consortium name="Genoscope - CEA"/>
            <person name="William W."/>
        </authorList>
    </citation>
    <scope>NUCLEOTIDE SEQUENCE</scope>
</reference>
<accession>A0A3P6F380</accession>
<dbReference type="EMBL" id="LR031877">
    <property type="protein sequence ID" value="VDD44396.1"/>
    <property type="molecule type" value="Genomic_DNA"/>
</dbReference>
<name>A0A3P6F380_BRAOL</name>
<protein>
    <submittedName>
        <fullName evidence="1">Uncharacterized protein</fullName>
    </submittedName>
</protein>
<dbReference type="AlphaFoldDB" id="A0A3P6F380"/>
<evidence type="ECO:0000313" key="1">
    <source>
        <dbReference type="EMBL" id="VDD44396.1"/>
    </source>
</evidence>